<evidence type="ECO:0008006" key="3">
    <source>
        <dbReference type="Google" id="ProtNLM"/>
    </source>
</evidence>
<evidence type="ECO:0000313" key="1">
    <source>
        <dbReference type="EMBL" id="MCV7424334.1"/>
    </source>
</evidence>
<sequence length="348" mass="38185">MIVSDTQIVTLRTNRGVQLDQWLPSNQMSLTWTRELRETSRCELRVINDGIRPDDIRPWIHWVDVFDDQGHDLLWTGPVTSRSIGREQVNVTAMDLSALASRTRTRLTKRWDATDPAVVAGEHYVQLIDHHGLNTKPIVRNDPLGDRFDFSSKADETQTDAVINQLVDLGLYWAVVNGVPILGPWDRAPIAALGEDDFMGGSGMTLTCDGTNSFNDILLRGADNLARAIVPMGGLALQQTVTIDDMFGVSNTDKAVKQYARYAGSMRDTIAMPQGAVLHPDAPLTIEQLIPSARLTVTAYDMTFLMEVSQVEVSSGGGGSGSQVAVTLSAVDDDLPELVELRDRGSIR</sequence>
<name>A0A9X2Z818_9MYCO</name>
<dbReference type="Proteomes" id="UP001141629">
    <property type="component" value="Unassembled WGS sequence"/>
</dbReference>
<organism evidence="1 2">
    <name type="scientific">Mycobacterium yunnanensis</name>
    <dbReference type="NCBI Taxonomy" id="368477"/>
    <lineage>
        <taxon>Bacteria</taxon>
        <taxon>Bacillati</taxon>
        <taxon>Actinomycetota</taxon>
        <taxon>Actinomycetes</taxon>
        <taxon>Mycobacteriales</taxon>
        <taxon>Mycobacteriaceae</taxon>
        <taxon>Mycobacterium</taxon>
    </lineage>
</organism>
<dbReference type="RefSeq" id="WP_263999389.1">
    <property type="nucleotide sequence ID" value="NZ_JACKVK010000014.1"/>
</dbReference>
<reference evidence="1" key="1">
    <citation type="submission" date="2020-07" db="EMBL/GenBank/DDBJ databases">
        <authorList>
            <person name="Pettersson B.M.F."/>
            <person name="Behra P.R.K."/>
            <person name="Ramesh M."/>
            <person name="Das S."/>
            <person name="Dasgupta S."/>
            <person name="Kirsebom L.A."/>
        </authorList>
    </citation>
    <scope>NUCLEOTIDE SEQUENCE</scope>
    <source>
        <strain evidence="1">DSM 44838</strain>
    </source>
</reference>
<protein>
    <recommendedName>
        <fullName evidence="3">Minor tail protein</fullName>
    </recommendedName>
</protein>
<evidence type="ECO:0000313" key="2">
    <source>
        <dbReference type="Proteomes" id="UP001141629"/>
    </source>
</evidence>
<dbReference type="AlphaFoldDB" id="A0A9X2Z818"/>
<dbReference type="EMBL" id="JACKVK010000014">
    <property type="protein sequence ID" value="MCV7424334.1"/>
    <property type="molecule type" value="Genomic_DNA"/>
</dbReference>
<reference evidence="1" key="2">
    <citation type="journal article" date="2022" name="BMC Genomics">
        <title>Comparative genome analysis of mycobacteria focusing on tRNA and non-coding RNA.</title>
        <authorList>
            <person name="Behra P.R.K."/>
            <person name="Pettersson B.M.F."/>
            <person name="Ramesh M."/>
            <person name="Das S."/>
            <person name="Dasgupta S."/>
            <person name="Kirsebom L.A."/>
        </authorList>
    </citation>
    <scope>NUCLEOTIDE SEQUENCE</scope>
    <source>
        <strain evidence="1">DSM 44838</strain>
    </source>
</reference>
<proteinExistence type="predicted"/>
<keyword evidence="2" id="KW-1185">Reference proteome</keyword>
<comment type="caution">
    <text evidence="1">The sequence shown here is derived from an EMBL/GenBank/DDBJ whole genome shotgun (WGS) entry which is preliminary data.</text>
</comment>
<gene>
    <name evidence="1" type="ORF">H7K45_27685</name>
</gene>
<accession>A0A9X2Z818</accession>